<dbReference type="AlphaFoldDB" id="A0ABD1HIJ8"/>
<reference evidence="3 4" key="1">
    <citation type="submission" date="2024-06" db="EMBL/GenBank/DDBJ databases">
        <title>A chromosome level genome sequence of Diviner's sage (Salvia divinorum).</title>
        <authorList>
            <person name="Ford S.A."/>
            <person name="Ro D.-K."/>
            <person name="Ness R.W."/>
            <person name="Phillips M.A."/>
        </authorList>
    </citation>
    <scope>NUCLEOTIDE SEQUENCE [LARGE SCALE GENOMIC DNA]</scope>
    <source>
        <strain evidence="3">SAF-2024a</strain>
        <tissue evidence="3">Leaf</tissue>
    </source>
</reference>
<evidence type="ECO:0000313" key="3">
    <source>
        <dbReference type="EMBL" id="KAL1554874.1"/>
    </source>
</evidence>
<feature type="domain" description="Myb/SANT-like" evidence="2">
    <location>
        <begin position="15"/>
        <end position="84"/>
    </location>
</feature>
<evidence type="ECO:0000313" key="4">
    <source>
        <dbReference type="Proteomes" id="UP001567538"/>
    </source>
</evidence>
<evidence type="ECO:0000259" key="2">
    <source>
        <dbReference type="Pfam" id="PF12776"/>
    </source>
</evidence>
<sequence length="243" mass="27677">MSMKIPNQDAFFYKGSWSPEVDDKLLSTIIRLELGCNFTRIEIHQRVTLLESRLRTFKEILATPGICWDLSQKAIIANEVVWNKIFQQNPFGRAYYHRDEPEFSRLVSLFRLSNVQVKGAPEVVVISDSTAFVNHSTCMKIEVVEDLEEVNSPMFGGSWKAKRKLFNDDMELEDGVNNSLDRESTNVMTLLCPAPHFDGLKNKIENRPPRRYPSPVRRLPQASPNGTSCASWSPLPTSRKTAS</sequence>
<comment type="caution">
    <text evidence="3">The sequence shown here is derived from an EMBL/GenBank/DDBJ whole genome shotgun (WGS) entry which is preliminary data.</text>
</comment>
<name>A0ABD1HIJ8_SALDI</name>
<feature type="region of interest" description="Disordered" evidence="1">
    <location>
        <begin position="201"/>
        <end position="243"/>
    </location>
</feature>
<dbReference type="Proteomes" id="UP001567538">
    <property type="component" value="Unassembled WGS sequence"/>
</dbReference>
<feature type="compositionally biased region" description="Polar residues" evidence="1">
    <location>
        <begin position="222"/>
        <end position="243"/>
    </location>
</feature>
<proteinExistence type="predicted"/>
<dbReference type="InterPro" id="IPR024752">
    <property type="entry name" value="Myb/SANT-like_dom"/>
</dbReference>
<organism evidence="3 4">
    <name type="scientific">Salvia divinorum</name>
    <name type="common">Maria pastora</name>
    <name type="synonym">Diviner's sage</name>
    <dbReference type="NCBI Taxonomy" id="28513"/>
    <lineage>
        <taxon>Eukaryota</taxon>
        <taxon>Viridiplantae</taxon>
        <taxon>Streptophyta</taxon>
        <taxon>Embryophyta</taxon>
        <taxon>Tracheophyta</taxon>
        <taxon>Spermatophyta</taxon>
        <taxon>Magnoliopsida</taxon>
        <taxon>eudicotyledons</taxon>
        <taxon>Gunneridae</taxon>
        <taxon>Pentapetalae</taxon>
        <taxon>asterids</taxon>
        <taxon>lamiids</taxon>
        <taxon>Lamiales</taxon>
        <taxon>Lamiaceae</taxon>
        <taxon>Nepetoideae</taxon>
        <taxon>Mentheae</taxon>
        <taxon>Salviinae</taxon>
        <taxon>Salvia</taxon>
        <taxon>Salvia subgen. Calosphace</taxon>
    </lineage>
</organism>
<gene>
    <name evidence="3" type="ORF">AAHA92_15382</name>
</gene>
<dbReference type="Pfam" id="PF12776">
    <property type="entry name" value="Myb_DNA-bind_3"/>
    <property type="match status" value="1"/>
</dbReference>
<protein>
    <recommendedName>
        <fullName evidence="2">Myb/SANT-like domain-containing protein</fullName>
    </recommendedName>
</protein>
<evidence type="ECO:0000256" key="1">
    <source>
        <dbReference type="SAM" id="MobiDB-lite"/>
    </source>
</evidence>
<accession>A0ABD1HIJ8</accession>
<keyword evidence="4" id="KW-1185">Reference proteome</keyword>
<dbReference type="EMBL" id="JBEAFC010000006">
    <property type="protein sequence ID" value="KAL1554874.1"/>
    <property type="molecule type" value="Genomic_DNA"/>
</dbReference>